<dbReference type="PANTHER" id="PTHR43818">
    <property type="entry name" value="BCDNA.GH03377"/>
    <property type="match status" value="1"/>
</dbReference>
<evidence type="ECO:0000313" key="5">
    <source>
        <dbReference type="Proteomes" id="UP001203512"/>
    </source>
</evidence>
<dbReference type="Proteomes" id="UP001203512">
    <property type="component" value="Unassembled WGS sequence"/>
</dbReference>
<name>A0ABT0DW46_9SPHN</name>
<evidence type="ECO:0000256" key="1">
    <source>
        <dbReference type="ARBA" id="ARBA00023002"/>
    </source>
</evidence>
<proteinExistence type="predicted"/>
<keyword evidence="5" id="KW-1185">Reference proteome</keyword>
<reference evidence="4 5" key="1">
    <citation type="submission" date="2022-04" db="EMBL/GenBank/DDBJ databases">
        <authorList>
            <person name="Huq M.A."/>
        </authorList>
    </citation>
    <scope>NUCLEOTIDE SEQUENCE [LARGE SCALE GENOMIC DNA]</scope>
    <source>
        <strain evidence="4 5">MAH-33</strain>
    </source>
</reference>
<dbReference type="Pfam" id="PF01408">
    <property type="entry name" value="GFO_IDH_MocA"/>
    <property type="match status" value="1"/>
</dbReference>
<gene>
    <name evidence="4" type="ORF">MU848_07050</name>
</gene>
<organism evidence="4 5">
    <name type="scientific">Sphingobium agri</name>
    <dbReference type="NCBI Taxonomy" id="2933566"/>
    <lineage>
        <taxon>Bacteria</taxon>
        <taxon>Pseudomonadati</taxon>
        <taxon>Pseudomonadota</taxon>
        <taxon>Alphaproteobacteria</taxon>
        <taxon>Sphingomonadales</taxon>
        <taxon>Sphingomonadaceae</taxon>
        <taxon>Sphingobium</taxon>
    </lineage>
</organism>
<evidence type="ECO:0000313" key="4">
    <source>
        <dbReference type="EMBL" id="MCK0531338.1"/>
    </source>
</evidence>
<protein>
    <submittedName>
        <fullName evidence="4">Gfo/Idh/MocA family oxidoreductase</fullName>
    </submittedName>
</protein>
<dbReference type="Gene3D" id="3.30.360.10">
    <property type="entry name" value="Dihydrodipicolinate Reductase, domain 2"/>
    <property type="match status" value="1"/>
</dbReference>
<feature type="domain" description="Gfo/Idh/MocA-like oxidoreductase N-terminal" evidence="2">
    <location>
        <begin position="19"/>
        <end position="135"/>
    </location>
</feature>
<evidence type="ECO:0000259" key="3">
    <source>
        <dbReference type="Pfam" id="PF22725"/>
    </source>
</evidence>
<dbReference type="Gene3D" id="3.40.50.720">
    <property type="entry name" value="NAD(P)-binding Rossmann-like Domain"/>
    <property type="match status" value="1"/>
</dbReference>
<dbReference type="SUPFAM" id="SSF55347">
    <property type="entry name" value="Glyceraldehyde-3-phosphate dehydrogenase-like, C-terminal domain"/>
    <property type="match status" value="1"/>
</dbReference>
<keyword evidence="1" id="KW-0560">Oxidoreductase</keyword>
<dbReference type="EMBL" id="JALKHS010000006">
    <property type="protein sequence ID" value="MCK0531338.1"/>
    <property type="molecule type" value="Genomic_DNA"/>
</dbReference>
<comment type="caution">
    <text evidence="4">The sequence shown here is derived from an EMBL/GenBank/DDBJ whole genome shotgun (WGS) entry which is preliminary data.</text>
</comment>
<dbReference type="InterPro" id="IPR055170">
    <property type="entry name" value="GFO_IDH_MocA-like_dom"/>
</dbReference>
<dbReference type="InterPro" id="IPR000683">
    <property type="entry name" value="Gfo/Idh/MocA-like_OxRdtase_N"/>
</dbReference>
<sequence>MNLSSSEALASAITLPRPRLGFLGVGWIGRNRMEAMLATGGIEAAAIADALPGNTADAALLAPDAAQLDSLDALLEQYLDGIVIATPSALHAEQSIRALERGIPVFCQKPLGRSIAEVEAVIAAAKASDRLLGVDLSYRGTEGIRAIKQQVDAGELGPIHAIDLTFHNAYGPDKPWFYDPKLSGGGCMMDLGVHLIDLALWTLGFPQVDHIDADLFSKGHPLTDRDSQVEDFGIATVRLTNGCVVRIACSWHLPAGQDAVITADFFGGKAGAAFRNVNGSFYDFKAELFHGTARQTLAEPGDAWGGQMASAWATQLARSPRFDPQCESLAAVAAVMDGIYAASLR</sequence>
<dbReference type="SUPFAM" id="SSF51735">
    <property type="entry name" value="NAD(P)-binding Rossmann-fold domains"/>
    <property type="match status" value="1"/>
</dbReference>
<dbReference type="InterPro" id="IPR050463">
    <property type="entry name" value="Gfo/Idh/MocA_oxidrdct_glycsds"/>
</dbReference>
<dbReference type="InterPro" id="IPR036291">
    <property type="entry name" value="NAD(P)-bd_dom_sf"/>
</dbReference>
<dbReference type="RefSeq" id="WP_247230979.1">
    <property type="nucleotide sequence ID" value="NZ_JALKHS010000006.1"/>
</dbReference>
<accession>A0ABT0DW46</accession>
<evidence type="ECO:0000259" key="2">
    <source>
        <dbReference type="Pfam" id="PF01408"/>
    </source>
</evidence>
<dbReference type="Pfam" id="PF22725">
    <property type="entry name" value="GFO_IDH_MocA_C3"/>
    <property type="match status" value="1"/>
</dbReference>
<dbReference type="PANTHER" id="PTHR43818:SF11">
    <property type="entry name" value="BCDNA.GH03377"/>
    <property type="match status" value="1"/>
</dbReference>
<feature type="domain" description="GFO/IDH/MocA-like oxidoreductase" evidence="3">
    <location>
        <begin position="144"/>
        <end position="258"/>
    </location>
</feature>